<proteinExistence type="predicted"/>
<keyword evidence="3" id="KW-1185">Reference proteome</keyword>
<dbReference type="EMBL" id="DF238217">
    <property type="protein sequence ID" value="GAQ93046.1"/>
    <property type="molecule type" value="Genomic_DNA"/>
</dbReference>
<protein>
    <submittedName>
        <fullName evidence="2">Uncharacterized protein</fullName>
    </submittedName>
</protein>
<dbReference type="PANTHER" id="PTHR47679:SF2">
    <property type="entry name" value="C-TERMINAL OF ROC (COR) DOMAIN-CONTAINING PROTEIN"/>
    <property type="match status" value="1"/>
</dbReference>
<evidence type="ECO:0000313" key="3">
    <source>
        <dbReference type="Proteomes" id="UP000054558"/>
    </source>
</evidence>
<dbReference type="GO" id="GO:0009926">
    <property type="term" value="P:auxin polar transport"/>
    <property type="evidence" value="ECO:0000318"/>
    <property type="project" value="GO_Central"/>
</dbReference>
<sequence length="1177" mass="129609">MAATLAPADWRKLREDQKVYAIRGAPGLRLEGNDGTQHLQRCIKTFIEEGTHFTLTTEDLYRPRIKPERVMRSIVLDLTFLEKRPARLPIEPDFGWPDMEFFQSPDRTLVPLCERIAEGAYPKLWGIDFSTPSLYPMSTEFFRHILKVLKSPNVRLQYMGIPSHLGEELSHELLDALEGNRKLLILFYEWPEKSMAARAELLLDRNWQLLGLAREALSAASAGKLLLCGEGRVGKTTLRKTLWPPAVNQGEQKQLGGNESGGVKGKEAAKQRGNLLAGLRSKLVLCFRPEDNSVSDAAGKKAGSKQRGEAMIGSGKSGGSFGGVIEEQTVAAGLSNLRPEASTRGWEVERVKWEDYTMMLVDCAGQEEYQVLHSFIIPEIASQATVFVLVCDGTEVSSLKARAQLIYWLQYLVSSSRMARAVKVIVNEREGRACEGWWGQLLGELSVTFGERVLFLGGTEPFFLDAKKPSVFQASRLRDELQGHLTILLKDIPGVPVLANTMLEALRGEAKLKANLRIATWPEVGEIVYVERPHRPNSDQLVILDSEWFGRKVAGELLFPERLWSDKDPEKRKRDGFAVNGQLKLKEIAKCWAGILQSTAFTAETLMDVLVDLELCYWLDATKKTVLIPPFLPARPLVETAWADPSSGSSGRGDGQVVGRQLRCAAPSEDAANASTSSTTAAAHADGAAPSLTLLPVSILYLLQVQWHAKSSPGRSPTTGRRKTCWTWWAELVTNVIEVCARRLPGVTLLEEAVFAADASEDVLASTRCKSVAEIELEVARKPDVIFGREILGAKLLTKEELGTILTRQQKAHQSALELSALVLGGKLDPDEEGVSAAKAVDQTGPNAPVLRAIRLMSMRLNGKLNELTSLVTQHHVEVMREFRALRSGQEELLEKLRSLQTFLETKDFLPRFVHLVPGRTGFLRQTLALHVLCEGEIVPHRVAGKEAGKEVKVTQEWVREMAPWLKTSLKLLVVFAKIGVNIAAPGAGTLIPGVEALQGIFGGTPLDAVVRGYTAKEIVDLVDKKVDSLVAFVEGTDTVNVETDPGVDTQARARKLLSAVSVGRDDLPGQFGLSAVKFIRDCKPNNKAGQLAWSQSGCLTECVICDAPETDEAFTGFEVADRSEPARAWGARPAREQSCHWCWVDGARERWESEQAAGTGAQLRELFREGAIAELD</sequence>
<dbReference type="Proteomes" id="UP000054558">
    <property type="component" value="Unassembled WGS sequence"/>
</dbReference>
<dbReference type="InterPro" id="IPR027417">
    <property type="entry name" value="P-loop_NTPase"/>
</dbReference>
<dbReference type="AlphaFoldDB" id="A0A1Y1IVX2"/>
<evidence type="ECO:0000313" key="2">
    <source>
        <dbReference type="EMBL" id="GAQ93046.1"/>
    </source>
</evidence>
<evidence type="ECO:0000256" key="1">
    <source>
        <dbReference type="SAM" id="MobiDB-lite"/>
    </source>
</evidence>
<dbReference type="OMA" id="VEMECSK"/>
<dbReference type="SUPFAM" id="SSF52540">
    <property type="entry name" value="P-loop containing nucleoside triphosphate hydrolases"/>
    <property type="match status" value="1"/>
</dbReference>
<dbReference type="CDD" id="cd00882">
    <property type="entry name" value="Ras_like_GTPase"/>
    <property type="match status" value="1"/>
</dbReference>
<accession>A0A1Y1IVX2</accession>
<feature type="region of interest" description="Disordered" evidence="1">
    <location>
        <begin position="294"/>
        <end position="315"/>
    </location>
</feature>
<reference evidence="2 3" key="1">
    <citation type="journal article" date="2014" name="Nat. Commun.">
        <title>Klebsormidium flaccidum genome reveals primary factors for plant terrestrial adaptation.</title>
        <authorList>
            <person name="Hori K."/>
            <person name="Maruyama F."/>
            <person name="Fujisawa T."/>
            <person name="Togashi T."/>
            <person name="Yamamoto N."/>
            <person name="Seo M."/>
            <person name="Sato S."/>
            <person name="Yamada T."/>
            <person name="Mori H."/>
            <person name="Tajima N."/>
            <person name="Moriyama T."/>
            <person name="Ikeuchi M."/>
            <person name="Watanabe M."/>
            <person name="Wada H."/>
            <person name="Kobayashi K."/>
            <person name="Saito M."/>
            <person name="Masuda T."/>
            <person name="Sasaki-Sekimoto Y."/>
            <person name="Mashiguchi K."/>
            <person name="Awai K."/>
            <person name="Shimojima M."/>
            <person name="Masuda S."/>
            <person name="Iwai M."/>
            <person name="Nobusawa T."/>
            <person name="Narise T."/>
            <person name="Kondo S."/>
            <person name="Saito H."/>
            <person name="Sato R."/>
            <person name="Murakawa M."/>
            <person name="Ihara Y."/>
            <person name="Oshima-Yamada Y."/>
            <person name="Ohtaka K."/>
            <person name="Satoh M."/>
            <person name="Sonobe K."/>
            <person name="Ishii M."/>
            <person name="Ohtani R."/>
            <person name="Kanamori-Sato M."/>
            <person name="Honoki R."/>
            <person name="Miyazaki D."/>
            <person name="Mochizuki H."/>
            <person name="Umetsu J."/>
            <person name="Higashi K."/>
            <person name="Shibata D."/>
            <person name="Kamiya Y."/>
            <person name="Sato N."/>
            <person name="Nakamura Y."/>
            <person name="Tabata S."/>
            <person name="Ida S."/>
            <person name="Kurokawa K."/>
            <person name="Ohta H."/>
        </authorList>
    </citation>
    <scope>NUCLEOTIDE SEQUENCE [LARGE SCALE GENOMIC DNA]</scope>
    <source>
        <strain evidence="2 3">NIES-2285</strain>
    </source>
</reference>
<dbReference type="OrthoDB" id="537968at2759"/>
<dbReference type="STRING" id="105231.A0A1Y1IVX2"/>
<organism evidence="2 3">
    <name type="scientific">Klebsormidium nitens</name>
    <name type="common">Green alga</name>
    <name type="synonym">Ulothrix nitens</name>
    <dbReference type="NCBI Taxonomy" id="105231"/>
    <lineage>
        <taxon>Eukaryota</taxon>
        <taxon>Viridiplantae</taxon>
        <taxon>Streptophyta</taxon>
        <taxon>Klebsormidiophyceae</taxon>
        <taxon>Klebsormidiales</taxon>
        <taxon>Klebsormidiaceae</taxon>
        <taxon>Klebsormidium</taxon>
    </lineage>
</organism>
<dbReference type="PANTHER" id="PTHR47679">
    <property type="entry name" value="PROTEIN TORNADO 1"/>
    <property type="match status" value="1"/>
</dbReference>
<name>A0A1Y1IVX2_KLENI</name>
<dbReference type="Gene3D" id="3.40.50.300">
    <property type="entry name" value="P-loop containing nucleotide triphosphate hydrolases"/>
    <property type="match status" value="1"/>
</dbReference>
<gene>
    <name evidence="2" type="ORF">KFL_012680010</name>
</gene>